<feature type="compositionally biased region" description="Low complexity" evidence="1">
    <location>
        <begin position="128"/>
        <end position="140"/>
    </location>
</feature>
<dbReference type="VEuPathDB" id="FungiDB:PV09_03487"/>
<gene>
    <name evidence="2" type="ORF">PV09_03487</name>
</gene>
<dbReference type="EMBL" id="KN847537">
    <property type="protein sequence ID" value="KIW05616.1"/>
    <property type="molecule type" value="Genomic_DNA"/>
</dbReference>
<accession>A0A0D1XS98</accession>
<reference evidence="2 3" key="1">
    <citation type="submission" date="2015-01" db="EMBL/GenBank/DDBJ databases">
        <title>The Genome Sequence of Ochroconis gallopava CBS43764.</title>
        <authorList>
            <consortium name="The Broad Institute Genomics Platform"/>
            <person name="Cuomo C."/>
            <person name="de Hoog S."/>
            <person name="Gorbushina A."/>
            <person name="Stielow B."/>
            <person name="Teixiera M."/>
            <person name="Abouelleil A."/>
            <person name="Chapman S.B."/>
            <person name="Priest M."/>
            <person name="Young S.K."/>
            <person name="Wortman J."/>
            <person name="Nusbaum C."/>
            <person name="Birren B."/>
        </authorList>
    </citation>
    <scope>NUCLEOTIDE SEQUENCE [LARGE SCALE GENOMIC DNA]</scope>
    <source>
        <strain evidence="2 3">CBS 43764</strain>
    </source>
</reference>
<dbReference type="RefSeq" id="XP_016215485.1">
    <property type="nucleotide sequence ID" value="XM_016356692.1"/>
</dbReference>
<dbReference type="GeneID" id="27311460"/>
<organism evidence="2 3">
    <name type="scientific">Verruconis gallopava</name>
    <dbReference type="NCBI Taxonomy" id="253628"/>
    <lineage>
        <taxon>Eukaryota</taxon>
        <taxon>Fungi</taxon>
        <taxon>Dikarya</taxon>
        <taxon>Ascomycota</taxon>
        <taxon>Pezizomycotina</taxon>
        <taxon>Dothideomycetes</taxon>
        <taxon>Pleosporomycetidae</taxon>
        <taxon>Venturiales</taxon>
        <taxon>Sympoventuriaceae</taxon>
        <taxon>Verruconis</taxon>
    </lineage>
</organism>
<dbReference type="InParanoid" id="A0A0D1XS98"/>
<feature type="region of interest" description="Disordered" evidence="1">
    <location>
        <begin position="1"/>
        <end position="69"/>
    </location>
</feature>
<protein>
    <submittedName>
        <fullName evidence="2">Uncharacterized protein</fullName>
    </submittedName>
</protein>
<dbReference type="Proteomes" id="UP000053259">
    <property type="component" value="Unassembled WGS sequence"/>
</dbReference>
<evidence type="ECO:0000313" key="2">
    <source>
        <dbReference type="EMBL" id="KIW05616.1"/>
    </source>
</evidence>
<dbReference type="HOGENOM" id="CLU_1679315_0_0_1"/>
<keyword evidence="3" id="KW-1185">Reference proteome</keyword>
<proteinExistence type="predicted"/>
<dbReference type="AlphaFoldDB" id="A0A0D1XS98"/>
<evidence type="ECO:0000256" key="1">
    <source>
        <dbReference type="SAM" id="MobiDB-lite"/>
    </source>
</evidence>
<feature type="region of interest" description="Disordered" evidence="1">
    <location>
        <begin position="83"/>
        <end position="157"/>
    </location>
</feature>
<evidence type="ECO:0000313" key="3">
    <source>
        <dbReference type="Proteomes" id="UP000053259"/>
    </source>
</evidence>
<feature type="compositionally biased region" description="Polar residues" evidence="1">
    <location>
        <begin position="40"/>
        <end position="55"/>
    </location>
</feature>
<sequence>MSESFMSITPPSSYPPTPPNTADGHTRTSSLASDDSDSSPTRALSNPLLTSSSPFGSDEGRRPPRNVAHVNFGAILTQIQEENPGKFYELSTDVPDNSPHNTNEPGSPHANGLDLPKVNELLEELTESSASRAGSPAPSGFGDSVQSKSHSLPCCFK</sequence>
<name>A0A0D1XS98_9PEZI</name>
<feature type="compositionally biased region" description="Polar residues" evidence="1">
    <location>
        <begin position="94"/>
        <end position="105"/>
    </location>
</feature>